<dbReference type="Gene3D" id="1.10.150.240">
    <property type="entry name" value="Putative phosphatase, domain 2"/>
    <property type="match status" value="1"/>
</dbReference>
<dbReference type="Proteomes" id="UP001278766">
    <property type="component" value="Unassembled WGS sequence"/>
</dbReference>
<dbReference type="CDD" id="cd07527">
    <property type="entry name" value="HAD_ScGPP-like"/>
    <property type="match status" value="1"/>
</dbReference>
<dbReference type="EMBL" id="JAUEPN010000001">
    <property type="protein sequence ID" value="KAK3301114.1"/>
    <property type="molecule type" value="Genomic_DNA"/>
</dbReference>
<proteinExistence type="predicted"/>
<dbReference type="InterPro" id="IPR023198">
    <property type="entry name" value="PGP-like_dom2"/>
</dbReference>
<dbReference type="InterPro" id="IPR023214">
    <property type="entry name" value="HAD_sf"/>
</dbReference>
<dbReference type="PANTHER" id="PTHR43481:SF4">
    <property type="entry name" value="GLYCEROL-1-PHOSPHATE PHOSPHOHYDROLASE 1-RELATED"/>
    <property type="match status" value="1"/>
</dbReference>
<name>A0AAE0LY98_9PEZI</name>
<dbReference type="PANTHER" id="PTHR43481">
    <property type="entry name" value="FRUCTOSE-1-PHOSPHATE PHOSPHATASE"/>
    <property type="match status" value="1"/>
</dbReference>
<dbReference type="SFLD" id="SFLDG01135">
    <property type="entry name" value="C1.5.6:_HAD__Beta-PGM__Phospha"/>
    <property type="match status" value="1"/>
</dbReference>
<evidence type="ECO:0000313" key="1">
    <source>
        <dbReference type="EMBL" id="KAK3301114.1"/>
    </source>
</evidence>
<organism evidence="1 2">
    <name type="scientific">Chaetomium fimeti</name>
    <dbReference type="NCBI Taxonomy" id="1854472"/>
    <lineage>
        <taxon>Eukaryota</taxon>
        <taxon>Fungi</taxon>
        <taxon>Dikarya</taxon>
        <taxon>Ascomycota</taxon>
        <taxon>Pezizomycotina</taxon>
        <taxon>Sordariomycetes</taxon>
        <taxon>Sordariomycetidae</taxon>
        <taxon>Sordariales</taxon>
        <taxon>Chaetomiaceae</taxon>
        <taxon>Chaetomium</taxon>
    </lineage>
</organism>
<accession>A0AAE0LY98</accession>
<reference evidence="1" key="2">
    <citation type="submission" date="2023-06" db="EMBL/GenBank/DDBJ databases">
        <authorList>
            <consortium name="Lawrence Berkeley National Laboratory"/>
            <person name="Haridas S."/>
            <person name="Hensen N."/>
            <person name="Bonometti L."/>
            <person name="Westerberg I."/>
            <person name="Brannstrom I.O."/>
            <person name="Guillou S."/>
            <person name="Cros-Aarteil S."/>
            <person name="Calhoun S."/>
            <person name="Kuo A."/>
            <person name="Mondo S."/>
            <person name="Pangilinan J."/>
            <person name="Riley R."/>
            <person name="Labutti K."/>
            <person name="Andreopoulos B."/>
            <person name="Lipzen A."/>
            <person name="Chen C."/>
            <person name="Yanf M."/>
            <person name="Daum C."/>
            <person name="Ng V."/>
            <person name="Clum A."/>
            <person name="Steindorff A."/>
            <person name="Ohm R."/>
            <person name="Martin F."/>
            <person name="Silar P."/>
            <person name="Natvig D."/>
            <person name="Lalanne C."/>
            <person name="Gautier V."/>
            <person name="Ament-Velasquez S.L."/>
            <person name="Kruys A."/>
            <person name="Hutchinson M.I."/>
            <person name="Powell A.J."/>
            <person name="Barry K."/>
            <person name="Miller A.N."/>
            <person name="Grigoriev I.V."/>
            <person name="Debuchy R."/>
            <person name="Gladieux P."/>
            <person name="Thoren M.H."/>
            <person name="Johannesson H."/>
        </authorList>
    </citation>
    <scope>NUCLEOTIDE SEQUENCE</scope>
    <source>
        <strain evidence="1">CBS 168.71</strain>
    </source>
</reference>
<dbReference type="Pfam" id="PF13419">
    <property type="entry name" value="HAD_2"/>
    <property type="match status" value="1"/>
</dbReference>
<evidence type="ECO:0000313" key="2">
    <source>
        <dbReference type="Proteomes" id="UP001278766"/>
    </source>
</evidence>
<dbReference type="AlphaFoldDB" id="A0AAE0LY98"/>
<keyword evidence="2" id="KW-1185">Reference proteome</keyword>
<dbReference type="InterPro" id="IPR006439">
    <property type="entry name" value="HAD-SF_hydro_IA"/>
</dbReference>
<dbReference type="NCBIfam" id="TIGR01509">
    <property type="entry name" value="HAD-SF-IA-v3"/>
    <property type="match status" value="1"/>
</dbReference>
<dbReference type="InterPro" id="IPR036412">
    <property type="entry name" value="HAD-like_sf"/>
</dbReference>
<dbReference type="SFLD" id="SFLDS00003">
    <property type="entry name" value="Haloacid_Dehalogenase"/>
    <property type="match status" value="1"/>
</dbReference>
<dbReference type="GeneID" id="87844048"/>
<dbReference type="Gene3D" id="3.40.50.1000">
    <property type="entry name" value="HAD superfamily/HAD-like"/>
    <property type="match status" value="1"/>
</dbReference>
<reference evidence="1" key="1">
    <citation type="journal article" date="2023" name="Mol. Phylogenet. Evol.">
        <title>Genome-scale phylogeny and comparative genomics of the fungal order Sordariales.</title>
        <authorList>
            <person name="Hensen N."/>
            <person name="Bonometti L."/>
            <person name="Westerberg I."/>
            <person name="Brannstrom I.O."/>
            <person name="Guillou S."/>
            <person name="Cros-Aarteil S."/>
            <person name="Calhoun S."/>
            <person name="Haridas S."/>
            <person name="Kuo A."/>
            <person name="Mondo S."/>
            <person name="Pangilinan J."/>
            <person name="Riley R."/>
            <person name="LaButti K."/>
            <person name="Andreopoulos B."/>
            <person name="Lipzen A."/>
            <person name="Chen C."/>
            <person name="Yan M."/>
            <person name="Daum C."/>
            <person name="Ng V."/>
            <person name="Clum A."/>
            <person name="Steindorff A."/>
            <person name="Ohm R.A."/>
            <person name="Martin F."/>
            <person name="Silar P."/>
            <person name="Natvig D.O."/>
            <person name="Lalanne C."/>
            <person name="Gautier V."/>
            <person name="Ament-Velasquez S.L."/>
            <person name="Kruys A."/>
            <person name="Hutchinson M.I."/>
            <person name="Powell A.J."/>
            <person name="Barry K."/>
            <person name="Miller A.N."/>
            <person name="Grigoriev I.V."/>
            <person name="Debuchy R."/>
            <person name="Gladieux P."/>
            <person name="Hiltunen Thoren M."/>
            <person name="Johannesson H."/>
        </authorList>
    </citation>
    <scope>NUCLEOTIDE SEQUENCE</scope>
    <source>
        <strain evidence="1">CBS 168.71</strain>
    </source>
</reference>
<dbReference type="GO" id="GO:0050308">
    <property type="term" value="F:sugar-phosphatase activity"/>
    <property type="evidence" value="ECO:0007669"/>
    <property type="project" value="TreeGrafter"/>
</dbReference>
<sequence>MGSTEPAVLSYSAPPEEVTFDGLLFDMDGTIIDSTDAVVKHWETIGKEIGVDPKVILETSHGRRTIDTIRLLAPEKATWDYVRQTEGLLPKLYGDDAIEIPGARSLLEGLIAQSAPWTIVTSGSLPLVTGWLDVLRLPTPAHLVTAESVANGKPDPACYQLGRERLGVSSGDGEHHQVLVLEDSPAGIRAGKAAGCRVLAVVTSHTAEQVLAAEPDWVVRDLASVRLVRVEEGGQGGQGGRVTLEIRDALVVGGR</sequence>
<dbReference type="RefSeq" id="XP_062664628.1">
    <property type="nucleotide sequence ID" value="XM_062807100.1"/>
</dbReference>
<gene>
    <name evidence="1" type="ORF">B0H64DRAFT_449742</name>
</gene>
<comment type="caution">
    <text evidence="1">The sequence shown here is derived from an EMBL/GenBank/DDBJ whole genome shotgun (WGS) entry which is preliminary data.</text>
</comment>
<dbReference type="InterPro" id="IPR051806">
    <property type="entry name" value="HAD-like_SPP"/>
</dbReference>
<dbReference type="InterPro" id="IPR041492">
    <property type="entry name" value="HAD_2"/>
</dbReference>
<protein>
    <submittedName>
        <fullName evidence="1">HAD-like domain-containing protein</fullName>
    </submittedName>
</protein>
<dbReference type="SUPFAM" id="SSF56784">
    <property type="entry name" value="HAD-like"/>
    <property type="match status" value="1"/>
</dbReference>
<dbReference type="SFLD" id="SFLDG01129">
    <property type="entry name" value="C1.5:_HAD__Beta-PGM__Phosphata"/>
    <property type="match status" value="1"/>
</dbReference>